<dbReference type="AlphaFoldDB" id="A0A254Q116"/>
<protein>
    <submittedName>
        <fullName evidence="1">Uncharacterized protein</fullName>
    </submittedName>
</protein>
<proteinExistence type="predicted"/>
<evidence type="ECO:0000313" key="1">
    <source>
        <dbReference type="EMBL" id="OWS72500.1"/>
    </source>
</evidence>
<dbReference type="Proteomes" id="UP000198104">
    <property type="component" value="Unassembled WGS sequence"/>
</dbReference>
<reference evidence="1 2" key="1">
    <citation type="submission" date="2017-05" db="EMBL/GenBank/DDBJ databases">
        <title>Polynucleobacter sp. MWH-K35W1 isolated from the permanently anoxic monimolimnion of a meromictic lake.</title>
        <authorList>
            <person name="Hahn M.W."/>
        </authorList>
    </citation>
    <scope>NUCLEOTIDE SEQUENCE [LARGE SCALE GENOMIC DNA]</scope>
    <source>
        <strain evidence="1 2">MWH-K35W1</strain>
    </source>
</reference>
<comment type="caution">
    <text evidence="1">The sequence shown here is derived from an EMBL/GenBank/DDBJ whole genome shotgun (WGS) entry which is preliminary data.</text>
</comment>
<evidence type="ECO:0000313" key="2">
    <source>
        <dbReference type="Proteomes" id="UP000198104"/>
    </source>
</evidence>
<keyword evidence="2" id="KW-1185">Reference proteome</keyword>
<dbReference type="RefSeq" id="WP_088526602.1">
    <property type="nucleotide sequence ID" value="NZ_NGUO01000002.1"/>
</dbReference>
<gene>
    <name evidence="1" type="ORF">CBI30_01670</name>
</gene>
<dbReference type="OrthoDB" id="9133163at2"/>
<organism evidence="1 2">
    <name type="scientific">Polynucleobacter aenigmaticus</name>
    <dbReference type="NCBI Taxonomy" id="1743164"/>
    <lineage>
        <taxon>Bacteria</taxon>
        <taxon>Pseudomonadati</taxon>
        <taxon>Pseudomonadota</taxon>
        <taxon>Betaproteobacteria</taxon>
        <taxon>Burkholderiales</taxon>
        <taxon>Burkholderiaceae</taxon>
        <taxon>Polynucleobacter</taxon>
    </lineage>
</organism>
<sequence>MNKQYTEEAPYHPGYEDASFKSEVSKTISELSELRRVNARYLKFSDAIVEFCKASHSLDKK</sequence>
<name>A0A254Q116_9BURK</name>
<accession>A0A254Q116</accession>
<dbReference type="EMBL" id="NGUO01000002">
    <property type="protein sequence ID" value="OWS72500.1"/>
    <property type="molecule type" value="Genomic_DNA"/>
</dbReference>